<dbReference type="RefSeq" id="WP_067231261.1">
    <property type="nucleotide sequence ID" value="NZ_CP014145.1"/>
</dbReference>
<keyword evidence="2" id="KW-0472">Membrane</keyword>
<reference evidence="4 5" key="1">
    <citation type="journal article" date="2016" name="J. Biotechnol.">
        <title>First complete genome sequence of a species in the genus Microterricola, an extremophilic cold active enzyme producing bacterial strain ERGS5:02 isolated from Sikkim Himalaya.</title>
        <authorList>
            <person name="Himanshu"/>
            <person name="Swarnkar M.K."/>
            <person name="Singh D."/>
            <person name="Kumar R."/>
        </authorList>
    </citation>
    <scope>NUCLEOTIDE SEQUENCE [LARGE SCALE GENOMIC DNA]</scope>
    <source>
        <strain evidence="4 5">ERGS5:02</strain>
    </source>
</reference>
<sequence length="337" mass="36562">MDTTALNEFLDDIDFSGVVLVRRGDQTLFEAASGLATQRWGLPNAVDMRFDTSAITKLFTSVAVLQQVVAGKLDLEASIHDYVDLSGTTIGRDVTLLHLLTHTSGLADDADEAAGEDYADLYIHTPNYSVVETADLLPFFAQKAPLEAPGIESHYINAGYVLAGLALEKATGLSYRAYIERDVFAAAGMKSSGFFDRRDATPNVAEGWDQAEDGSWESNIYKAPPIGGPDTGAHATAEDLLRFLTALRTGVLLNPEFTSEFFTPQVEHDEETFYGLGLEFDMNEDGSVRSYFKDGISAGASGILRHYLAEGIDVVVLSNAEEGAWDVIRELDERLGG</sequence>
<dbReference type="KEGG" id="mvd:AWU67_15755"/>
<reference evidence="5" key="2">
    <citation type="submission" date="2016-01" db="EMBL/GenBank/DDBJ databases">
        <title>First complete genome sequence of a species in the genus Microterricola, an extremophilic cold active enzyme producing strain ERGS5:02 isolated from Sikkim Himalaya.</title>
        <authorList>
            <person name="Kumar R."/>
            <person name="Singh D."/>
            <person name="Swarnkar M.K."/>
        </authorList>
    </citation>
    <scope>NUCLEOTIDE SEQUENCE [LARGE SCALE GENOMIC DNA]</scope>
    <source>
        <strain evidence="5">ERGS5:02</strain>
    </source>
</reference>
<dbReference type="Pfam" id="PF00144">
    <property type="entry name" value="Beta-lactamase"/>
    <property type="match status" value="1"/>
</dbReference>
<dbReference type="InterPro" id="IPR012338">
    <property type="entry name" value="Beta-lactam/transpept-like"/>
</dbReference>
<evidence type="ECO:0000256" key="1">
    <source>
        <dbReference type="ARBA" id="ARBA00004370"/>
    </source>
</evidence>
<evidence type="ECO:0000313" key="4">
    <source>
        <dbReference type="EMBL" id="AMB60075.1"/>
    </source>
</evidence>
<accession>A0A109QXJ8</accession>
<dbReference type="EMBL" id="CP014145">
    <property type="protein sequence ID" value="AMB60075.1"/>
    <property type="molecule type" value="Genomic_DNA"/>
</dbReference>
<dbReference type="AlphaFoldDB" id="A0A109QXJ8"/>
<gene>
    <name evidence="4" type="ORF">AWU67_15755</name>
</gene>
<protein>
    <submittedName>
        <fullName evidence="4">Penicillin-binding protein</fullName>
    </submittedName>
</protein>
<organism evidence="4 5">
    <name type="scientific">Microterricola viridarii</name>
    <dbReference type="NCBI Taxonomy" id="412690"/>
    <lineage>
        <taxon>Bacteria</taxon>
        <taxon>Bacillati</taxon>
        <taxon>Actinomycetota</taxon>
        <taxon>Actinomycetes</taxon>
        <taxon>Micrococcales</taxon>
        <taxon>Microbacteriaceae</taxon>
        <taxon>Microterricola</taxon>
    </lineage>
</organism>
<evidence type="ECO:0000256" key="2">
    <source>
        <dbReference type="ARBA" id="ARBA00023136"/>
    </source>
</evidence>
<evidence type="ECO:0000259" key="3">
    <source>
        <dbReference type="Pfam" id="PF00144"/>
    </source>
</evidence>
<dbReference type="PANTHER" id="PTHR46825">
    <property type="entry name" value="D-ALANYL-D-ALANINE-CARBOXYPEPTIDASE/ENDOPEPTIDASE AMPH"/>
    <property type="match status" value="1"/>
</dbReference>
<dbReference type="GO" id="GO:0016020">
    <property type="term" value="C:membrane"/>
    <property type="evidence" value="ECO:0007669"/>
    <property type="project" value="UniProtKB-SubCell"/>
</dbReference>
<feature type="domain" description="Beta-lactamase-related" evidence="3">
    <location>
        <begin position="14"/>
        <end position="328"/>
    </location>
</feature>
<dbReference type="Gene3D" id="3.40.710.10">
    <property type="entry name" value="DD-peptidase/beta-lactamase superfamily"/>
    <property type="match status" value="1"/>
</dbReference>
<dbReference type="OrthoDB" id="9809635at2"/>
<dbReference type="Proteomes" id="UP000058305">
    <property type="component" value="Chromosome"/>
</dbReference>
<dbReference type="PANTHER" id="PTHR46825:SF11">
    <property type="entry name" value="PENICILLIN-BINDING PROTEIN 4"/>
    <property type="match status" value="1"/>
</dbReference>
<dbReference type="InterPro" id="IPR001466">
    <property type="entry name" value="Beta-lactam-related"/>
</dbReference>
<proteinExistence type="predicted"/>
<evidence type="ECO:0000313" key="5">
    <source>
        <dbReference type="Proteomes" id="UP000058305"/>
    </source>
</evidence>
<dbReference type="InterPro" id="IPR050491">
    <property type="entry name" value="AmpC-like"/>
</dbReference>
<dbReference type="SUPFAM" id="SSF56601">
    <property type="entry name" value="beta-lactamase/transpeptidase-like"/>
    <property type="match status" value="1"/>
</dbReference>
<name>A0A109QXJ8_9MICO</name>
<keyword evidence="5" id="KW-1185">Reference proteome</keyword>
<comment type="subcellular location">
    <subcellularLocation>
        <location evidence="1">Membrane</location>
    </subcellularLocation>
</comment>